<comment type="caution">
    <text evidence="1">The sequence shown here is derived from an EMBL/GenBank/DDBJ whole genome shotgun (WGS) entry which is preliminary data.</text>
</comment>
<name>A0A1H2Q5I9_9FLAO</name>
<dbReference type="Pfam" id="PF07751">
    <property type="entry name" value="Abi_2"/>
    <property type="match status" value="1"/>
</dbReference>
<protein>
    <submittedName>
        <fullName evidence="1">Abi-like protein</fullName>
    </submittedName>
</protein>
<dbReference type="Proteomes" id="UP000182771">
    <property type="component" value="Unassembled WGS sequence"/>
</dbReference>
<gene>
    <name evidence="1" type="ORF">SAMN05444420_10148</name>
</gene>
<dbReference type="EMBL" id="FNND01000001">
    <property type="protein sequence ID" value="SDW02447.1"/>
    <property type="molecule type" value="Genomic_DNA"/>
</dbReference>
<reference evidence="1 2" key="1">
    <citation type="submission" date="2016-10" db="EMBL/GenBank/DDBJ databases">
        <authorList>
            <person name="Varghese N."/>
            <person name="Submissions S."/>
        </authorList>
    </citation>
    <scope>NUCLEOTIDE SEQUENCE [LARGE SCALE GENOMIC DNA]</scope>
    <source>
        <strain evidence="1 2">DSM 11449</strain>
    </source>
</reference>
<sequence length="287" mass="34274">MGDKAITVEEQIITLKTRGLVIENEDKAKEILKDIGYYRLGFYWYYFQEDKIRHIFKDRTLFSTAVDLYYFDMELRHLLTKVLSRIEVNLRTQITYIVSNHYSENPIWFVDTNIMDREFVKIFKKIYKDIRKNNVIIQNHHRRHEEPYAPAWKTLEFVTLGSIRKIFNAIKDDSVKIKITEAYGINRIDVFDNYLKAIVDIRNACSHTRVIFDFKSEESIKNTKICKILPVERNHLNAIIKVIHYFLTKISNNRASDMQKEIDDLILKHANNKDLIEIIKEKMKYSL</sequence>
<proteinExistence type="predicted"/>
<dbReference type="GeneID" id="85018076"/>
<dbReference type="AlphaFoldDB" id="A0A1H2Q5I9"/>
<dbReference type="RefSeq" id="WP_016419377.1">
    <property type="nucleotide sequence ID" value="NZ_FNND01000001.1"/>
</dbReference>
<organism evidence="1 2">
    <name type="scientific">Capnocytophaga granulosa</name>
    <dbReference type="NCBI Taxonomy" id="45242"/>
    <lineage>
        <taxon>Bacteria</taxon>
        <taxon>Pseudomonadati</taxon>
        <taxon>Bacteroidota</taxon>
        <taxon>Flavobacteriia</taxon>
        <taxon>Flavobacteriales</taxon>
        <taxon>Flavobacteriaceae</taxon>
        <taxon>Capnocytophaga</taxon>
    </lineage>
</organism>
<evidence type="ECO:0000313" key="2">
    <source>
        <dbReference type="Proteomes" id="UP000182771"/>
    </source>
</evidence>
<dbReference type="InterPro" id="IPR011664">
    <property type="entry name" value="Abi_system_AbiD/AbiF-like"/>
</dbReference>
<keyword evidence="2" id="KW-1185">Reference proteome</keyword>
<dbReference type="OrthoDB" id="5363652at2"/>
<evidence type="ECO:0000313" key="1">
    <source>
        <dbReference type="EMBL" id="SDW02447.1"/>
    </source>
</evidence>
<accession>A0A1H2Q5I9</accession>